<accession>A0ABV7H7B8</accession>
<proteinExistence type="predicted"/>
<name>A0ABV7H7B8_9BURK</name>
<sequence>MSARLLGDGDSAGLPDWIAHTELQALPPGGEPHSLYLAVSRPSPNADGGWEVRLRMAPLVGALVPIVGEDGWQAMNLALAFAEQQLCDLIAGGWTLHLQDDPSDAPALTPQDLAAMWGRAPT</sequence>
<dbReference type="Proteomes" id="UP001595556">
    <property type="component" value="Unassembled WGS sequence"/>
</dbReference>
<gene>
    <name evidence="1" type="ORF">ACFOEN_12380</name>
</gene>
<protein>
    <submittedName>
        <fullName evidence="1">Uncharacterized protein</fullName>
    </submittedName>
</protein>
<dbReference type="RefSeq" id="WP_377304380.1">
    <property type="nucleotide sequence ID" value="NZ_CP180191.1"/>
</dbReference>
<keyword evidence="2" id="KW-1185">Reference proteome</keyword>
<organism evidence="1 2">
    <name type="scientific">Piscinibacterium candidicorallinum</name>
    <dbReference type="NCBI Taxonomy" id="1793872"/>
    <lineage>
        <taxon>Bacteria</taxon>
        <taxon>Pseudomonadati</taxon>
        <taxon>Pseudomonadota</taxon>
        <taxon>Betaproteobacteria</taxon>
        <taxon>Burkholderiales</taxon>
        <taxon>Piscinibacterium</taxon>
    </lineage>
</organism>
<reference evidence="2" key="1">
    <citation type="journal article" date="2019" name="Int. J. Syst. Evol. Microbiol.">
        <title>The Global Catalogue of Microorganisms (GCM) 10K type strain sequencing project: providing services to taxonomists for standard genome sequencing and annotation.</title>
        <authorList>
            <consortium name="The Broad Institute Genomics Platform"/>
            <consortium name="The Broad Institute Genome Sequencing Center for Infectious Disease"/>
            <person name="Wu L."/>
            <person name="Ma J."/>
        </authorList>
    </citation>
    <scope>NUCLEOTIDE SEQUENCE [LARGE SCALE GENOMIC DNA]</scope>
    <source>
        <strain evidence="2">KCTC 52168</strain>
    </source>
</reference>
<evidence type="ECO:0000313" key="2">
    <source>
        <dbReference type="Proteomes" id="UP001595556"/>
    </source>
</evidence>
<dbReference type="EMBL" id="JBHRTI010000007">
    <property type="protein sequence ID" value="MFC3148419.1"/>
    <property type="molecule type" value="Genomic_DNA"/>
</dbReference>
<evidence type="ECO:0000313" key="1">
    <source>
        <dbReference type="EMBL" id="MFC3148419.1"/>
    </source>
</evidence>
<comment type="caution">
    <text evidence="1">The sequence shown here is derived from an EMBL/GenBank/DDBJ whole genome shotgun (WGS) entry which is preliminary data.</text>
</comment>